<feature type="region of interest" description="Disordered" evidence="9">
    <location>
        <begin position="485"/>
        <end position="511"/>
    </location>
</feature>
<dbReference type="SMART" id="SM00219">
    <property type="entry name" value="TyrKc"/>
    <property type="match status" value="1"/>
</dbReference>
<dbReference type="EMBL" id="LNRQ01000001">
    <property type="protein sequence ID" value="KZN10553.1"/>
    <property type="molecule type" value="Genomic_DNA"/>
</dbReference>
<dbReference type="GO" id="GO:0004674">
    <property type="term" value="F:protein serine/threonine kinase activity"/>
    <property type="evidence" value="ECO:0007669"/>
    <property type="project" value="UniProtKB-KW"/>
</dbReference>
<evidence type="ECO:0000256" key="4">
    <source>
        <dbReference type="ARBA" id="ARBA00022737"/>
    </source>
</evidence>
<keyword evidence="6" id="KW-0418">Kinase</keyword>
<dbReference type="InterPro" id="IPR020635">
    <property type="entry name" value="Tyr_kinase_cat_dom"/>
</dbReference>
<proteinExistence type="predicted"/>
<feature type="domain" description="Gnk2-homologous" evidence="11">
    <location>
        <begin position="129"/>
        <end position="234"/>
    </location>
</feature>
<gene>
    <name evidence="12" type="ORF">DCAR_003209</name>
</gene>
<keyword evidence="2" id="KW-0808">Transferase</keyword>
<keyword evidence="4" id="KW-0677">Repeat</keyword>
<feature type="region of interest" description="Disordered" evidence="9">
    <location>
        <begin position="237"/>
        <end position="264"/>
    </location>
</feature>
<dbReference type="GO" id="GO:0004713">
    <property type="term" value="F:protein tyrosine kinase activity"/>
    <property type="evidence" value="ECO:0007669"/>
    <property type="project" value="InterPro"/>
</dbReference>
<evidence type="ECO:0000256" key="6">
    <source>
        <dbReference type="ARBA" id="ARBA00022777"/>
    </source>
</evidence>
<evidence type="ECO:0000256" key="2">
    <source>
        <dbReference type="ARBA" id="ARBA00022679"/>
    </source>
</evidence>
<dbReference type="Gene3D" id="3.30.430.20">
    <property type="entry name" value="Gnk2 domain, C-X8-C-X2-C motif"/>
    <property type="match status" value="2"/>
</dbReference>
<feature type="domain" description="Protein kinase" evidence="10">
    <location>
        <begin position="285"/>
        <end position="511"/>
    </location>
</feature>
<dbReference type="CDD" id="cd23509">
    <property type="entry name" value="Gnk2-like"/>
    <property type="match status" value="2"/>
</dbReference>
<evidence type="ECO:0000256" key="8">
    <source>
        <dbReference type="ARBA" id="ARBA00023170"/>
    </source>
</evidence>
<dbReference type="InterPro" id="IPR000719">
    <property type="entry name" value="Prot_kinase_dom"/>
</dbReference>
<evidence type="ECO:0000313" key="12">
    <source>
        <dbReference type="EMBL" id="KZN10553.1"/>
    </source>
</evidence>
<reference evidence="12" key="1">
    <citation type="journal article" date="2016" name="Nat. Genet.">
        <title>A high-quality carrot genome assembly provides new insights into carotenoid accumulation and asterid genome evolution.</title>
        <authorList>
            <person name="Iorizzo M."/>
            <person name="Ellison S."/>
            <person name="Senalik D."/>
            <person name="Zeng P."/>
            <person name="Satapoomin P."/>
            <person name="Huang J."/>
            <person name="Bowman M."/>
            <person name="Iovene M."/>
            <person name="Sanseverino W."/>
            <person name="Cavagnaro P."/>
            <person name="Yildiz M."/>
            <person name="Macko-Podgorni A."/>
            <person name="Moranska E."/>
            <person name="Grzebelus E."/>
            <person name="Grzebelus D."/>
            <person name="Ashrafi H."/>
            <person name="Zheng Z."/>
            <person name="Cheng S."/>
            <person name="Spooner D."/>
            <person name="Van Deynze A."/>
            <person name="Simon P."/>
        </authorList>
    </citation>
    <scope>NUCLEOTIDE SEQUENCE [LARGE SCALE GENOMIC DNA]</scope>
    <source>
        <tissue evidence="12">Leaf</tissue>
    </source>
</reference>
<accession>A0A162B6A9</accession>
<dbReference type="PANTHER" id="PTHR47973">
    <property type="entry name" value="CYSTEINE-RICH RECEPTOR-LIKE PROTEIN KINASE 3"/>
    <property type="match status" value="1"/>
</dbReference>
<keyword evidence="5" id="KW-0547">Nucleotide-binding</keyword>
<dbReference type="Gene3D" id="3.30.200.20">
    <property type="entry name" value="Phosphorylase Kinase, domain 1"/>
    <property type="match status" value="1"/>
</dbReference>
<keyword evidence="1" id="KW-0723">Serine/threonine-protein kinase</keyword>
<dbReference type="Gene3D" id="1.10.510.10">
    <property type="entry name" value="Transferase(Phosphotransferase) domain 1"/>
    <property type="match status" value="1"/>
</dbReference>
<dbReference type="InterPro" id="IPR002902">
    <property type="entry name" value="GNK2"/>
</dbReference>
<dbReference type="FunFam" id="3.30.430.20:FF:000002">
    <property type="entry name" value="Cysteine-rich receptor-like protein kinase 10"/>
    <property type="match status" value="1"/>
</dbReference>
<dbReference type="InterPro" id="IPR052059">
    <property type="entry name" value="CR_Ser/Thr_kinase"/>
</dbReference>
<dbReference type="InterPro" id="IPR038408">
    <property type="entry name" value="GNK2_sf"/>
</dbReference>
<dbReference type="Pfam" id="PF07714">
    <property type="entry name" value="PK_Tyr_Ser-Thr"/>
    <property type="match status" value="1"/>
</dbReference>
<dbReference type="Pfam" id="PF01657">
    <property type="entry name" value="Stress-antifung"/>
    <property type="match status" value="2"/>
</dbReference>
<dbReference type="AlphaFoldDB" id="A0A162B6A9"/>
<feature type="compositionally biased region" description="Polar residues" evidence="9">
    <location>
        <begin position="496"/>
        <end position="511"/>
    </location>
</feature>
<dbReference type="FunFam" id="3.30.200.20:FF:000924">
    <property type="entry name" value="Uncharacterized protein"/>
    <property type="match status" value="1"/>
</dbReference>
<evidence type="ECO:0000256" key="1">
    <source>
        <dbReference type="ARBA" id="ARBA00022527"/>
    </source>
</evidence>
<evidence type="ECO:0000256" key="5">
    <source>
        <dbReference type="ARBA" id="ARBA00022741"/>
    </source>
</evidence>
<dbReference type="SUPFAM" id="SSF56112">
    <property type="entry name" value="Protein kinase-like (PK-like)"/>
    <property type="match status" value="1"/>
</dbReference>
<evidence type="ECO:0000256" key="9">
    <source>
        <dbReference type="SAM" id="MobiDB-lite"/>
    </source>
</evidence>
<keyword evidence="7" id="KW-0067">ATP-binding</keyword>
<organism evidence="12">
    <name type="scientific">Daucus carota subsp. sativus</name>
    <name type="common">Carrot</name>
    <dbReference type="NCBI Taxonomy" id="79200"/>
    <lineage>
        <taxon>Eukaryota</taxon>
        <taxon>Viridiplantae</taxon>
        <taxon>Streptophyta</taxon>
        <taxon>Embryophyta</taxon>
        <taxon>Tracheophyta</taxon>
        <taxon>Spermatophyta</taxon>
        <taxon>Magnoliopsida</taxon>
        <taxon>eudicotyledons</taxon>
        <taxon>Gunneridae</taxon>
        <taxon>Pentapetalae</taxon>
        <taxon>asterids</taxon>
        <taxon>campanulids</taxon>
        <taxon>Apiales</taxon>
        <taxon>Apiaceae</taxon>
        <taxon>Apioideae</taxon>
        <taxon>Scandiceae</taxon>
        <taxon>Daucinae</taxon>
        <taxon>Daucus</taxon>
        <taxon>Daucus sect. Daucus</taxon>
    </lineage>
</organism>
<dbReference type="OMA" id="ATICKEK"/>
<dbReference type="Gramene" id="KZN10553">
    <property type="protein sequence ID" value="KZN10553"/>
    <property type="gene ID" value="DCAR_003209"/>
</dbReference>
<keyword evidence="8" id="KW-0675">Receptor</keyword>
<dbReference type="InterPro" id="IPR001245">
    <property type="entry name" value="Ser-Thr/Tyr_kinase_cat_dom"/>
</dbReference>
<protein>
    <recommendedName>
        <fullName evidence="13">Gnk2-homologous domain-containing protein</fullName>
    </recommendedName>
</protein>
<name>A0A162B6A9_DAUCS</name>
<dbReference type="InterPro" id="IPR011009">
    <property type="entry name" value="Kinase-like_dom_sf"/>
</dbReference>
<keyword evidence="3" id="KW-0732">Signal</keyword>
<comment type="caution">
    <text evidence="12">The sequence shown here is derived from an EMBL/GenBank/DDBJ whole genome shotgun (WGS) entry which is preliminary data.</text>
</comment>
<sequence length="511" mass="56854">MNVQTKKLTARKDATICKEKEFGNHTAAIGNYTAGSQFEKNLNTLLYRTLYIKGGGAISDYEKNGDPPNQVYGLFLCRGDVSAKTCQECIDAATNRILSDCAYKKEAIIWYNQCLIRYSYKSFNSTLESEPSLVYFNSNNITQTKNFSGILRDMFSHLIDQATNIPANRDFAKTQVRFGLYDLYGMVQCTPDLSPSQCQDCLSSVYRILSSLEETRGIRILTPSCNARYELYPFLSDPPLASPDSGNSTDNGTHEEDDSPGDQLLDLTEDHYMADGFDAENKDHSPLMQALGANALTLKLEFQGTLVDGKEIAVKRLSRNSGQGLQEFKAEVTLIAKLQHKNLVKLLGCCLEGRELLLVYDYMPNKSLDVHLFGLILNFYYFCTVKTPPTWNLWSSGKGLELMDPSLSDTYVESEVLKCIQIGLLCVQEDPADRPIMSTVVHMLGSSTIPVRQPTQPAFSVGRAVAFSQQRSIDLDSSVSARQIMPSRAESHETESSASISHLTITDSLPR</sequence>
<evidence type="ECO:0008006" key="13">
    <source>
        <dbReference type="Google" id="ProtNLM"/>
    </source>
</evidence>
<dbReference type="PROSITE" id="PS51473">
    <property type="entry name" value="GNK2"/>
    <property type="match status" value="2"/>
</dbReference>
<dbReference type="PROSITE" id="PS50011">
    <property type="entry name" value="PROTEIN_KINASE_DOM"/>
    <property type="match status" value="1"/>
</dbReference>
<feature type="domain" description="Gnk2-homologous" evidence="11">
    <location>
        <begin position="20"/>
        <end position="123"/>
    </location>
</feature>
<evidence type="ECO:0000259" key="11">
    <source>
        <dbReference type="PROSITE" id="PS51473"/>
    </source>
</evidence>
<dbReference type="GO" id="GO:0005524">
    <property type="term" value="F:ATP binding"/>
    <property type="evidence" value="ECO:0007669"/>
    <property type="project" value="UniProtKB-KW"/>
</dbReference>
<evidence type="ECO:0000256" key="3">
    <source>
        <dbReference type="ARBA" id="ARBA00022729"/>
    </source>
</evidence>
<evidence type="ECO:0000259" key="10">
    <source>
        <dbReference type="PROSITE" id="PS50011"/>
    </source>
</evidence>
<evidence type="ECO:0000256" key="7">
    <source>
        <dbReference type="ARBA" id="ARBA00022840"/>
    </source>
</evidence>